<dbReference type="InterPro" id="IPR051797">
    <property type="entry name" value="TrmB-like"/>
</dbReference>
<sequence>ERIKAIIDVPTAEKETVLAKGARKDHIDFQHALAELAELNRGTAYDILKKLQELGLVAFYHQDTKQRFVAEDPEKLLKILKEQEAELKSAKEKFSELIPELKSLQDKDGNRPVTKFYEGSAGIKFILDDVLSSMKDLDKYFVYSSEGIREDVYAAFPEFNNKRIKQGITAKTISLSAGGGTYGLDERKWLKASTATEENMTYIIIYADKCAFIARDSSNNPVGVIIENKMIYETQKTIFKQLWGLLN</sequence>
<name>A0A0G0Q237_9BACT</name>
<organism evidence="1 2">
    <name type="scientific">Candidatus Falkowbacteria bacterium GW2011_GWF2_39_8</name>
    <dbReference type="NCBI Taxonomy" id="1618642"/>
    <lineage>
        <taxon>Bacteria</taxon>
        <taxon>Candidatus Falkowiibacteriota</taxon>
    </lineage>
</organism>
<gene>
    <name evidence="1" type="ORF">UT64_C0061G0013</name>
</gene>
<accession>A0A0G0Q237</accession>
<comment type="caution">
    <text evidence="1">The sequence shown here is derived from an EMBL/GenBank/DDBJ whole genome shotgun (WGS) entry which is preliminary data.</text>
</comment>
<feature type="non-terminal residue" evidence="1">
    <location>
        <position position="1"/>
    </location>
</feature>
<evidence type="ECO:0000313" key="2">
    <source>
        <dbReference type="Proteomes" id="UP000034137"/>
    </source>
</evidence>
<dbReference type="EMBL" id="LBXO01000061">
    <property type="protein sequence ID" value="KKR31431.1"/>
    <property type="molecule type" value="Genomic_DNA"/>
</dbReference>
<proteinExistence type="predicted"/>
<evidence type="ECO:0000313" key="1">
    <source>
        <dbReference type="EMBL" id="KKR31431.1"/>
    </source>
</evidence>
<dbReference type="Proteomes" id="UP000034137">
    <property type="component" value="Unassembled WGS sequence"/>
</dbReference>
<dbReference type="PANTHER" id="PTHR34293:SF1">
    <property type="entry name" value="HTH-TYPE TRANSCRIPTIONAL REGULATOR TRMBL2"/>
    <property type="match status" value="1"/>
</dbReference>
<dbReference type="AlphaFoldDB" id="A0A0G0Q237"/>
<dbReference type="InterPro" id="IPR036390">
    <property type="entry name" value="WH_DNA-bd_sf"/>
</dbReference>
<dbReference type="Gene3D" id="1.10.10.10">
    <property type="entry name" value="Winged helix-like DNA-binding domain superfamily/Winged helix DNA-binding domain"/>
    <property type="match status" value="1"/>
</dbReference>
<dbReference type="PANTHER" id="PTHR34293">
    <property type="entry name" value="HTH-TYPE TRANSCRIPTIONAL REGULATOR TRMBL2"/>
    <property type="match status" value="1"/>
</dbReference>
<dbReference type="InterPro" id="IPR036388">
    <property type="entry name" value="WH-like_DNA-bd_sf"/>
</dbReference>
<dbReference type="SUPFAM" id="SSF46785">
    <property type="entry name" value="Winged helix' DNA-binding domain"/>
    <property type="match status" value="1"/>
</dbReference>
<reference evidence="1 2" key="1">
    <citation type="journal article" date="2015" name="Nature">
        <title>rRNA introns, odd ribosomes, and small enigmatic genomes across a large radiation of phyla.</title>
        <authorList>
            <person name="Brown C.T."/>
            <person name="Hug L.A."/>
            <person name="Thomas B.C."/>
            <person name="Sharon I."/>
            <person name="Castelle C.J."/>
            <person name="Singh A."/>
            <person name="Wilkins M.J."/>
            <person name="Williams K.H."/>
            <person name="Banfield J.F."/>
        </authorList>
    </citation>
    <scope>NUCLEOTIDE SEQUENCE [LARGE SCALE GENOMIC DNA]</scope>
</reference>
<protein>
    <submittedName>
        <fullName evidence="1">Transcriptional regulator, TrmB</fullName>
    </submittedName>
</protein>